<dbReference type="EMBL" id="CAEZTS010000262">
    <property type="protein sequence ID" value="CAB4597751.1"/>
    <property type="molecule type" value="Genomic_DNA"/>
</dbReference>
<evidence type="ECO:0000256" key="1">
    <source>
        <dbReference type="SAM" id="MobiDB-lite"/>
    </source>
</evidence>
<sequence length="55" mass="5845">MVATVSMKATMYKKKPSNAGVIPPPDMAHPPLNRKIHSPLPTRGPPMGASKPKAL</sequence>
<feature type="region of interest" description="Disordered" evidence="1">
    <location>
        <begin position="1"/>
        <end position="55"/>
    </location>
</feature>
<evidence type="ECO:0000313" key="2">
    <source>
        <dbReference type="EMBL" id="CAB4597751.1"/>
    </source>
</evidence>
<name>A0A6J6G987_9ZZZZ</name>
<gene>
    <name evidence="2" type="ORF">UFOPK1722_02012</name>
</gene>
<organism evidence="2">
    <name type="scientific">freshwater metagenome</name>
    <dbReference type="NCBI Taxonomy" id="449393"/>
    <lineage>
        <taxon>unclassified sequences</taxon>
        <taxon>metagenomes</taxon>
        <taxon>ecological metagenomes</taxon>
    </lineage>
</organism>
<dbReference type="AlphaFoldDB" id="A0A6J6G987"/>
<protein>
    <submittedName>
        <fullName evidence="2">Unannotated protein</fullName>
    </submittedName>
</protein>
<reference evidence="2" key="1">
    <citation type="submission" date="2020-05" db="EMBL/GenBank/DDBJ databases">
        <authorList>
            <person name="Chiriac C."/>
            <person name="Salcher M."/>
            <person name="Ghai R."/>
            <person name="Kavagutti S V."/>
        </authorList>
    </citation>
    <scope>NUCLEOTIDE SEQUENCE</scope>
</reference>
<proteinExistence type="predicted"/>
<accession>A0A6J6G987</accession>